<dbReference type="NCBIfam" id="TIGR02564">
    <property type="entry name" value="cas_Csy1"/>
    <property type="match status" value="1"/>
</dbReference>
<evidence type="ECO:0000256" key="1">
    <source>
        <dbReference type="SAM" id="MobiDB-lite"/>
    </source>
</evidence>
<organism evidence="2 3">
    <name type="scientific">Halomonas cerina</name>
    <dbReference type="NCBI Taxonomy" id="447424"/>
    <lineage>
        <taxon>Bacteria</taxon>
        <taxon>Pseudomonadati</taxon>
        <taxon>Pseudomonadota</taxon>
        <taxon>Gammaproteobacteria</taxon>
        <taxon>Oceanospirillales</taxon>
        <taxon>Halomonadaceae</taxon>
        <taxon>Halomonas</taxon>
    </lineage>
</organism>
<keyword evidence="3" id="KW-1185">Reference proteome</keyword>
<dbReference type="EMBL" id="JACHXP010000009">
    <property type="protein sequence ID" value="MBB3190932.1"/>
    <property type="molecule type" value="Genomic_DNA"/>
</dbReference>
<proteinExistence type="predicted"/>
<name>A0A839V690_9GAMM</name>
<dbReference type="Proteomes" id="UP000547614">
    <property type="component" value="Unassembled WGS sequence"/>
</dbReference>
<dbReference type="RefSeq" id="WP_183325723.1">
    <property type="nucleotide sequence ID" value="NZ_JACHXP010000009.1"/>
</dbReference>
<sequence>MHNMDLFDDPTGHEDGDGKGGSPPPSASLRAKVEALVGELRDKKIQGLSSKAKADPEKIRAIEARYHPDTWVRQVTATIAAGNLKQASHVVKLVHTGARGTNILVTPETLPERDLVGTHSLGPSFTPDITVNSSANLPGRDLLRIEHHGRTLLELAQAEDPELIDVLSEDEAEGREMAKALAQYAQQARPLRADPRLRQVFWLVGDDPARDRDFHLLVPLYSSSMAAHLYRVVQEARWSEPAQAARNARKANKSHPQGVTEFPNLARLTIGGANKQNVSQGNAQRRGVNYLLDARPPEWRQQAIQPPLGARSFFSLPSHRRQTYGLVNALTTFLLKDPTPNRFTHRRIDGLVEALIDHFLISASAVKSIPGGWSADERCRLSSAQQAWLDPEAVQERGPEASGAVLPGWQDEVAADFGAWLNREVLRLCKRQKRDLALGDKQAREWTRRFGDQLSWLEG</sequence>
<comment type="caution">
    <text evidence="2">The sequence shown here is derived from an EMBL/GenBank/DDBJ whole genome shotgun (WGS) entry which is preliminary data.</text>
</comment>
<feature type="region of interest" description="Disordered" evidence="1">
    <location>
        <begin position="1"/>
        <end position="28"/>
    </location>
</feature>
<dbReference type="Pfam" id="PF09611">
    <property type="entry name" value="Cas_Csy1"/>
    <property type="match status" value="1"/>
</dbReference>
<protein>
    <submittedName>
        <fullName evidence="2">CRISPR-associated protein Csy1</fullName>
    </submittedName>
</protein>
<accession>A0A839V690</accession>
<evidence type="ECO:0000313" key="2">
    <source>
        <dbReference type="EMBL" id="MBB3190932.1"/>
    </source>
</evidence>
<evidence type="ECO:0000313" key="3">
    <source>
        <dbReference type="Proteomes" id="UP000547614"/>
    </source>
</evidence>
<dbReference type="AlphaFoldDB" id="A0A839V690"/>
<reference evidence="2 3" key="1">
    <citation type="submission" date="2020-08" db="EMBL/GenBank/DDBJ databases">
        <title>Genomic Encyclopedia of Type Strains, Phase III (KMG-III): the genomes of soil and plant-associated and newly described type strains.</title>
        <authorList>
            <person name="Whitman W."/>
        </authorList>
    </citation>
    <scope>NUCLEOTIDE SEQUENCE [LARGE SCALE GENOMIC DNA]</scope>
    <source>
        <strain evidence="2 3">CECT 7282</strain>
    </source>
</reference>
<dbReference type="InterPro" id="IPR013397">
    <property type="entry name" value="CRISPR-assoc_prot_Csy1"/>
</dbReference>
<gene>
    <name evidence="2" type="ORF">FHR94_002173</name>
</gene>